<gene>
    <name evidence="1" type="ORF">M0C40_05310</name>
</gene>
<evidence type="ECO:0000313" key="1">
    <source>
        <dbReference type="EMBL" id="WFG95515.1"/>
    </source>
</evidence>
<dbReference type="EMBL" id="CP096246">
    <property type="protein sequence ID" value="WFG95515.1"/>
    <property type="molecule type" value="Genomic_DNA"/>
</dbReference>
<dbReference type="AlphaFoldDB" id="A0AAX3SW88"/>
<protein>
    <recommendedName>
        <fullName evidence="3">Transposase</fullName>
    </recommendedName>
</protein>
<keyword evidence="2" id="KW-1185">Reference proteome</keyword>
<organism evidence="1 2">
    <name type="scientific">Spiroplasma citri</name>
    <dbReference type="NCBI Taxonomy" id="2133"/>
    <lineage>
        <taxon>Bacteria</taxon>
        <taxon>Bacillati</taxon>
        <taxon>Mycoplasmatota</taxon>
        <taxon>Mollicutes</taxon>
        <taxon>Entomoplasmatales</taxon>
        <taxon>Spiroplasmataceae</taxon>
        <taxon>Spiroplasma</taxon>
    </lineage>
</organism>
<proteinExistence type="predicted"/>
<reference evidence="1 2" key="1">
    <citation type="submission" date="2022-04" db="EMBL/GenBank/DDBJ databases">
        <title>Whole genome of Spiroplasma citri.</title>
        <authorList>
            <person name="Khanchezar A."/>
            <person name="Izadpanah K."/>
            <person name="Taghavi M."/>
            <person name="Ghorbani A."/>
            <person name="Beven L."/>
        </authorList>
    </citation>
    <scope>NUCLEOTIDE SEQUENCE [LARGE SCALE GENOMIC DNA]</scope>
    <source>
        <strain evidence="1 2">D4</strain>
    </source>
</reference>
<sequence>MFINVLYQILKNYGIPMTFYTDKRTIFTYQKNNSKNEEKDTFTKTLYLNY</sequence>
<name>A0AAX3SW88_SPICI</name>
<dbReference type="RefSeq" id="WP_277938072.1">
    <property type="nucleotide sequence ID" value="NZ_CP096246.1"/>
</dbReference>
<evidence type="ECO:0000313" key="2">
    <source>
        <dbReference type="Proteomes" id="UP001214629"/>
    </source>
</evidence>
<dbReference type="Proteomes" id="UP001214629">
    <property type="component" value="Chromosome"/>
</dbReference>
<evidence type="ECO:0008006" key="3">
    <source>
        <dbReference type="Google" id="ProtNLM"/>
    </source>
</evidence>
<accession>A0AAX3SW88</accession>